<organism evidence="7 8">
    <name type="scientific">Undibacterium baiyunense</name>
    <dbReference type="NCBI Taxonomy" id="2828731"/>
    <lineage>
        <taxon>Bacteria</taxon>
        <taxon>Pseudomonadati</taxon>
        <taxon>Pseudomonadota</taxon>
        <taxon>Betaproteobacteria</taxon>
        <taxon>Burkholderiales</taxon>
        <taxon>Oxalobacteraceae</taxon>
        <taxon>Undibacterium</taxon>
    </lineage>
</organism>
<dbReference type="Gene3D" id="3.40.50.12780">
    <property type="entry name" value="N-terminal domain of ligase-like"/>
    <property type="match status" value="1"/>
</dbReference>
<dbReference type="GO" id="GO:0016878">
    <property type="term" value="F:acid-thiol ligase activity"/>
    <property type="evidence" value="ECO:0007669"/>
    <property type="project" value="UniProtKB-ARBA"/>
</dbReference>
<keyword evidence="2" id="KW-0436">Ligase</keyword>
<evidence type="ECO:0000256" key="1">
    <source>
        <dbReference type="ARBA" id="ARBA00006432"/>
    </source>
</evidence>
<comment type="similarity">
    <text evidence="1">Belongs to the ATP-dependent AMP-binding enzyme family.</text>
</comment>
<keyword evidence="4" id="KW-0067">ATP-binding</keyword>
<evidence type="ECO:0000313" key="8">
    <source>
        <dbReference type="Proteomes" id="UP000680158"/>
    </source>
</evidence>
<reference evidence="7 8" key="1">
    <citation type="submission" date="2021-04" db="EMBL/GenBank/DDBJ databases">
        <title>novel species isolated from subtropical streams in China.</title>
        <authorList>
            <person name="Lu H."/>
        </authorList>
    </citation>
    <scope>NUCLEOTIDE SEQUENCE [LARGE SCALE GENOMIC DNA]</scope>
    <source>
        <strain evidence="7 8">BYS107W</strain>
    </source>
</reference>
<evidence type="ECO:0000256" key="4">
    <source>
        <dbReference type="ARBA" id="ARBA00022840"/>
    </source>
</evidence>
<sequence length="552" mass="60124">MSKHFFQSAHVDAFAVQHLPPPDQWPELIFDLPELQYPERLNCANAFLEDIVAQGFADKVAIRSSSASASVTWTYAELCVKVNQIAHVIVDEMGLVPGNRVLLRGANNPMMAACILAVWKVGCVAVPTMPLLRAKELSVIIDKAQISAALCSSALHEELDSAQKLSPVLQQIKFFNSEEVDSVDQLMQVKPTSFTAVDTHAEDVCLISFTSGTTGMPKGTMHFHRDVLAICDCFPRSILQSQPSDTFIGTPPLAFTFGLGGLLLFPLRIGATAVLLEKLTPETLLKSIDEYQATVCFTAPTFYRQMLPMVPNFSLKSLQKTVSAGETLPAATREAWQAATGLIMIDGIGATEMLHIFISAAGEEARSGATGKAVPGYRACVLDEQGNPAPVGVTGRLAVKGPTGCRYLADDRQKNYVLNGWNLTGDAYEMDAEGYFHYRARTDDMIITAGYNVAGPEVEEIILKHPAVAECAVVGLPDEERGQIVKAFVVLRDAIKVSDPLASEALVSEIQQFVKANVAPYKYPRCIEFKDALPRTETGKVQRFKLKTNTPK</sequence>
<name>A0A941DGZ5_9BURK</name>
<keyword evidence="8" id="KW-1185">Reference proteome</keyword>
<evidence type="ECO:0000256" key="3">
    <source>
        <dbReference type="ARBA" id="ARBA00022741"/>
    </source>
</evidence>
<dbReference type="PANTHER" id="PTHR43352">
    <property type="entry name" value="ACETYL-COA SYNTHETASE"/>
    <property type="match status" value="1"/>
</dbReference>
<proteinExistence type="inferred from homology"/>
<dbReference type="SUPFAM" id="SSF56801">
    <property type="entry name" value="Acetyl-CoA synthetase-like"/>
    <property type="match status" value="1"/>
</dbReference>
<evidence type="ECO:0000256" key="2">
    <source>
        <dbReference type="ARBA" id="ARBA00022598"/>
    </source>
</evidence>
<dbReference type="GO" id="GO:0044550">
    <property type="term" value="P:secondary metabolite biosynthetic process"/>
    <property type="evidence" value="ECO:0007669"/>
    <property type="project" value="TreeGrafter"/>
</dbReference>
<feature type="domain" description="AMP-dependent synthetase/ligase" evidence="5">
    <location>
        <begin position="53"/>
        <end position="403"/>
    </location>
</feature>
<dbReference type="InterPro" id="IPR042099">
    <property type="entry name" value="ANL_N_sf"/>
</dbReference>
<protein>
    <submittedName>
        <fullName evidence="7">AMP-binding protein</fullName>
    </submittedName>
</protein>
<keyword evidence="3" id="KW-0547">Nucleotide-binding</keyword>
<evidence type="ECO:0000313" key="7">
    <source>
        <dbReference type="EMBL" id="MBR7747390.1"/>
    </source>
</evidence>
<dbReference type="FunFam" id="3.30.300.30:FF:000005">
    <property type="entry name" value="Acyl-coenzyme A synthetase ACSM5, mitochondrial"/>
    <property type="match status" value="1"/>
</dbReference>
<dbReference type="PROSITE" id="PS00455">
    <property type="entry name" value="AMP_BINDING"/>
    <property type="match status" value="1"/>
</dbReference>
<dbReference type="InterPro" id="IPR020845">
    <property type="entry name" value="AMP-binding_CS"/>
</dbReference>
<gene>
    <name evidence="7" type="ORF">KDM92_12430</name>
</gene>
<evidence type="ECO:0000259" key="6">
    <source>
        <dbReference type="Pfam" id="PF13193"/>
    </source>
</evidence>
<feature type="domain" description="AMP-binding enzyme C-terminal" evidence="6">
    <location>
        <begin position="457"/>
        <end position="540"/>
    </location>
</feature>
<dbReference type="InterPro" id="IPR025110">
    <property type="entry name" value="AMP-bd_C"/>
</dbReference>
<dbReference type="Gene3D" id="3.30.300.30">
    <property type="match status" value="1"/>
</dbReference>
<dbReference type="InterPro" id="IPR000873">
    <property type="entry name" value="AMP-dep_synth/lig_dom"/>
</dbReference>
<dbReference type="InterPro" id="IPR045851">
    <property type="entry name" value="AMP-bd_C_sf"/>
</dbReference>
<dbReference type="Proteomes" id="UP000680158">
    <property type="component" value="Unassembled WGS sequence"/>
</dbReference>
<dbReference type="Pfam" id="PF00501">
    <property type="entry name" value="AMP-binding"/>
    <property type="match status" value="1"/>
</dbReference>
<dbReference type="PANTHER" id="PTHR43352:SF1">
    <property type="entry name" value="ANTHRANILATE--COA LIGASE"/>
    <property type="match status" value="1"/>
</dbReference>
<accession>A0A941DGZ5</accession>
<dbReference type="AlphaFoldDB" id="A0A941DGZ5"/>
<dbReference type="GO" id="GO:0016405">
    <property type="term" value="F:CoA-ligase activity"/>
    <property type="evidence" value="ECO:0007669"/>
    <property type="project" value="UniProtKB-ARBA"/>
</dbReference>
<dbReference type="RefSeq" id="WP_212684784.1">
    <property type="nucleotide sequence ID" value="NZ_JAGSPM010000007.1"/>
</dbReference>
<comment type="caution">
    <text evidence="7">The sequence shown here is derived from an EMBL/GenBank/DDBJ whole genome shotgun (WGS) entry which is preliminary data.</text>
</comment>
<evidence type="ECO:0000259" key="5">
    <source>
        <dbReference type="Pfam" id="PF00501"/>
    </source>
</evidence>
<dbReference type="GO" id="GO:0005524">
    <property type="term" value="F:ATP binding"/>
    <property type="evidence" value="ECO:0007669"/>
    <property type="project" value="UniProtKB-KW"/>
</dbReference>
<dbReference type="EMBL" id="JAGSPM010000007">
    <property type="protein sequence ID" value="MBR7747390.1"/>
    <property type="molecule type" value="Genomic_DNA"/>
</dbReference>
<dbReference type="Pfam" id="PF13193">
    <property type="entry name" value="AMP-binding_C"/>
    <property type="match status" value="1"/>
</dbReference>